<evidence type="ECO:0000256" key="2">
    <source>
        <dbReference type="SAM" id="Phobius"/>
    </source>
</evidence>
<reference evidence="5" key="3">
    <citation type="submission" date="2025-09" db="UniProtKB">
        <authorList>
            <consortium name="Ensembl"/>
        </authorList>
    </citation>
    <scope>IDENTIFICATION</scope>
</reference>
<dbReference type="Bgee" id="ENSACAG00000029933">
    <property type="expression patterns" value="Expressed in adrenal gland and 5 other cell types or tissues"/>
</dbReference>
<organism evidence="5 6">
    <name type="scientific">Anolis carolinensis</name>
    <name type="common">Green anole</name>
    <name type="synonym">American chameleon</name>
    <dbReference type="NCBI Taxonomy" id="28377"/>
    <lineage>
        <taxon>Eukaryota</taxon>
        <taxon>Metazoa</taxon>
        <taxon>Chordata</taxon>
        <taxon>Craniata</taxon>
        <taxon>Vertebrata</taxon>
        <taxon>Euteleostomi</taxon>
        <taxon>Lepidosauria</taxon>
        <taxon>Squamata</taxon>
        <taxon>Bifurcata</taxon>
        <taxon>Unidentata</taxon>
        <taxon>Episquamata</taxon>
        <taxon>Toxicofera</taxon>
        <taxon>Iguania</taxon>
        <taxon>Dactyloidae</taxon>
        <taxon>Anolis</taxon>
    </lineage>
</organism>
<dbReference type="Ensembl" id="ENSACAT00000055920.1">
    <property type="protein sequence ID" value="ENSACAP00000038098.1"/>
    <property type="gene ID" value="ENSACAG00000029933.2"/>
</dbReference>
<sequence>MLFKIQLFAVFWGTYGHQLLPRIEECGVTCSQGFLCKIQPASSILNSFCHDAPASLPPIPLRGMKLETVMNCAEQIDCSLHLSVKGTLHLDDCQNSDVARNIPDCFVPQMVYEVDRMQKTISVNILEVTQGTDYYVRLCYLRFVCEDAGLVTVITEKDSMKPVSFPYDELLPCLCVEAWAAIPDARRIRVCPFKNDTKALWDNLNYNPVTQSLVWEAACPIDVTVSLCQLMETDNECVDLENTFKTNLEKVKYSQVDANPGLCMKFTTDDGSWVRCPFAHGNFQAWKMRLAVMEDHIEVSFVSHPEAKFSVLVCQKTESSSCNSAGIHQPISVAGLKSVSVNISEKTCGSNFCIQGWRTDVDYSIPSYICDLPCTSSTRGTGIYENSFSILPLAALLAILGTMMALLGHKLFSVFHRKRNEKENRSHNTIQRLKSTQSSYL</sequence>
<feature type="chain" id="PRO_5032455283" description="Interleukin-17 receptor C/E N-terminal domain-containing protein" evidence="3">
    <location>
        <begin position="17"/>
        <end position="441"/>
    </location>
</feature>
<feature type="domain" description="Interleukin-17 receptor C/E N-terminal" evidence="4">
    <location>
        <begin position="87"/>
        <end position="295"/>
    </location>
</feature>
<feature type="transmembrane region" description="Helical" evidence="2">
    <location>
        <begin position="390"/>
        <end position="412"/>
    </location>
</feature>
<reference evidence="5" key="1">
    <citation type="submission" date="2009-12" db="EMBL/GenBank/DDBJ databases">
        <title>The Genome Sequence of Anolis carolinensis (Green Anole Lizard).</title>
        <authorList>
            <consortium name="The Genome Sequencing Platform"/>
            <person name="Di Palma F."/>
            <person name="Alfoldi J."/>
            <person name="Heiman D."/>
            <person name="Young S."/>
            <person name="Grabherr M."/>
            <person name="Johnson J."/>
            <person name="Lander E.S."/>
            <person name="Lindblad-Toh K."/>
        </authorList>
    </citation>
    <scope>NUCLEOTIDE SEQUENCE [LARGE SCALE GENOMIC DNA]</scope>
    <source>
        <strain evidence="5">JBL SC #1</strain>
    </source>
</reference>
<dbReference type="AlphaFoldDB" id="A0A803TSA8"/>
<dbReference type="InterPro" id="IPR027841">
    <property type="entry name" value="IL-17_rcpt_C/E_N"/>
</dbReference>
<dbReference type="Pfam" id="PF15037">
    <property type="entry name" value="IL17_R_N"/>
    <property type="match status" value="1"/>
</dbReference>
<name>A0A803TSA8_ANOCA</name>
<feature type="signal peptide" evidence="3">
    <location>
        <begin position="1"/>
        <end position="16"/>
    </location>
</feature>
<evidence type="ECO:0000259" key="4">
    <source>
        <dbReference type="Pfam" id="PF15037"/>
    </source>
</evidence>
<keyword evidence="1 3" id="KW-0732">Signal</keyword>
<dbReference type="InParanoid" id="A0A803TSA8"/>
<dbReference type="PANTHER" id="PTHR15583">
    <property type="entry name" value="INTERLEUKIN-17 RECEPTOR"/>
    <property type="match status" value="1"/>
</dbReference>
<proteinExistence type="predicted"/>
<accession>A0A803TSA8</accession>
<dbReference type="PANTHER" id="PTHR15583:SF10">
    <property type="entry name" value="INTERLEUKIN-17 RECEPTOR E-LIKE-RELATED"/>
    <property type="match status" value="1"/>
</dbReference>
<evidence type="ECO:0000313" key="5">
    <source>
        <dbReference type="Ensembl" id="ENSACAP00000038098.1"/>
    </source>
</evidence>
<keyword evidence="6" id="KW-1185">Reference proteome</keyword>
<evidence type="ECO:0000313" key="6">
    <source>
        <dbReference type="Proteomes" id="UP000001646"/>
    </source>
</evidence>
<dbReference type="Proteomes" id="UP000001646">
    <property type="component" value="Unplaced"/>
</dbReference>
<keyword evidence="2" id="KW-0812">Transmembrane</keyword>
<dbReference type="GeneTree" id="ENSGT00940000162605"/>
<dbReference type="GO" id="GO:0030368">
    <property type="term" value="F:interleukin-17 receptor activity"/>
    <property type="evidence" value="ECO:0000318"/>
    <property type="project" value="GO_Central"/>
</dbReference>
<keyword evidence="2" id="KW-1133">Transmembrane helix</keyword>
<keyword evidence="2" id="KW-0472">Membrane</keyword>
<dbReference type="InterPro" id="IPR039465">
    <property type="entry name" value="IL-17_rcpt-like"/>
</dbReference>
<evidence type="ECO:0000256" key="3">
    <source>
        <dbReference type="SAM" id="SignalP"/>
    </source>
</evidence>
<reference evidence="5" key="2">
    <citation type="submission" date="2025-08" db="UniProtKB">
        <authorList>
            <consortium name="Ensembl"/>
        </authorList>
    </citation>
    <scope>IDENTIFICATION</scope>
</reference>
<evidence type="ECO:0000256" key="1">
    <source>
        <dbReference type="ARBA" id="ARBA00022729"/>
    </source>
</evidence>
<protein>
    <recommendedName>
        <fullName evidence="4">Interleukin-17 receptor C/E N-terminal domain-containing protein</fullName>
    </recommendedName>
</protein>